<dbReference type="PANTHER" id="PTHR31097">
    <property type="entry name" value="SI:DKEY-276J7.1"/>
    <property type="match status" value="1"/>
</dbReference>
<dbReference type="Proteomes" id="UP000054308">
    <property type="component" value="Unassembled WGS sequence"/>
</dbReference>
<organism evidence="2 3">
    <name type="scientific">Calypte anna</name>
    <name type="common">Anna's hummingbird</name>
    <name type="synonym">Archilochus anna</name>
    <dbReference type="NCBI Taxonomy" id="9244"/>
    <lineage>
        <taxon>Eukaryota</taxon>
        <taxon>Metazoa</taxon>
        <taxon>Chordata</taxon>
        <taxon>Craniata</taxon>
        <taxon>Vertebrata</taxon>
        <taxon>Euteleostomi</taxon>
        <taxon>Archelosauria</taxon>
        <taxon>Archosauria</taxon>
        <taxon>Dinosauria</taxon>
        <taxon>Saurischia</taxon>
        <taxon>Theropoda</taxon>
        <taxon>Coelurosauria</taxon>
        <taxon>Aves</taxon>
        <taxon>Neognathae</taxon>
        <taxon>Neoaves</taxon>
        <taxon>Strisores</taxon>
        <taxon>Apodiformes</taxon>
        <taxon>Trochilidae</taxon>
        <taxon>Calypte</taxon>
    </lineage>
</organism>
<keyword evidence="3" id="KW-1185">Reference proteome</keyword>
<dbReference type="EMBL" id="KL217809">
    <property type="protein sequence ID" value="KFO98973.1"/>
    <property type="molecule type" value="Genomic_DNA"/>
</dbReference>
<accession>A0A091HRR8</accession>
<feature type="non-terminal residue" evidence="2">
    <location>
        <position position="220"/>
    </location>
</feature>
<evidence type="ECO:0000256" key="1">
    <source>
        <dbReference type="SAM" id="MobiDB-lite"/>
    </source>
</evidence>
<name>A0A091HRR8_CALAN</name>
<gene>
    <name evidence="2" type="ORF">N300_02791</name>
</gene>
<evidence type="ECO:0000313" key="2">
    <source>
        <dbReference type="EMBL" id="KFO98973.1"/>
    </source>
</evidence>
<feature type="region of interest" description="Disordered" evidence="1">
    <location>
        <begin position="1"/>
        <end position="25"/>
    </location>
</feature>
<feature type="non-terminal residue" evidence="2">
    <location>
        <position position="1"/>
    </location>
</feature>
<dbReference type="STRING" id="9244.A0A091HRR8"/>
<sequence>PAMSQIPGLCDVEEDPNELPSGCHRRWIRDTDSDYVKLSKQGGQPDLLKHCAHVATESSQSTYAAPDWYSHRPKAPATGEPRSYVSSMPDYMVHKEFNAADYHGDAYESKRGPFDFDMKSVWQRDADDKEDAEKKKISLMQAKLPAVNPEYSSKMPNVSTNKEFSGENKLSSPAGSTQRKGEAVNFSKLISNGYGTDWFEQHSGQENKIQETSQNSEQSE</sequence>
<feature type="compositionally biased region" description="Polar residues" evidence="1">
    <location>
        <begin position="210"/>
        <end position="220"/>
    </location>
</feature>
<feature type="region of interest" description="Disordered" evidence="1">
    <location>
        <begin position="197"/>
        <end position="220"/>
    </location>
</feature>
<proteinExistence type="predicted"/>
<protein>
    <submittedName>
        <fullName evidence="2">Uncharacterized protein C7orf57</fullName>
    </submittedName>
</protein>
<feature type="compositionally biased region" description="Polar residues" evidence="1">
    <location>
        <begin position="150"/>
        <end position="178"/>
    </location>
</feature>
<evidence type="ECO:0000313" key="3">
    <source>
        <dbReference type="Proteomes" id="UP000054308"/>
    </source>
</evidence>
<reference evidence="2 3" key="1">
    <citation type="submission" date="2014-04" db="EMBL/GenBank/DDBJ databases">
        <title>Genome evolution of avian class.</title>
        <authorList>
            <person name="Zhang G."/>
            <person name="Li C."/>
        </authorList>
    </citation>
    <scope>NUCLEOTIDE SEQUENCE [LARGE SCALE GENOMIC DNA]</scope>
    <source>
        <strain evidence="2">BGI_N300</strain>
    </source>
</reference>
<dbReference type="PANTHER" id="PTHR31097:SF2">
    <property type="entry name" value="CHROMOSOME 7 OPEN READING FRAME 57"/>
    <property type="match status" value="1"/>
</dbReference>
<dbReference type="AlphaFoldDB" id="A0A091HRR8"/>
<dbReference type="Pfam" id="PF17662">
    <property type="entry name" value="DUF5524"/>
    <property type="match status" value="1"/>
</dbReference>
<feature type="region of interest" description="Disordered" evidence="1">
    <location>
        <begin position="148"/>
        <end position="184"/>
    </location>
</feature>
<feature type="compositionally biased region" description="Basic and acidic residues" evidence="1">
    <location>
        <begin position="199"/>
        <end position="209"/>
    </location>
</feature>
<dbReference type="InterPro" id="IPR040247">
    <property type="entry name" value="DUF5524"/>
</dbReference>